<keyword evidence="2" id="KW-1185">Reference proteome</keyword>
<gene>
    <name evidence="1" type="ORF">AVEN_17647_1</name>
</gene>
<feature type="non-terminal residue" evidence="1">
    <location>
        <position position="1"/>
    </location>
</feature>
<proteinExistence type="predicted"/>
<evidence type="ECO:0000313" key="2">
    <source>
        <dbReference type="Proteomes" id="UP000499080"/>
    </source>
</evidence>
<evidence type="ECO:0000313" key="1">
    <source>
        <dbReference type="EMBL" id="GBM27599.1"/>
    </source>
</evidence>
<comment type="caution">
    <text evidence="1">The sequence shown here is derived from an EMBL/GenBank/DDBJ whole genome shotgun (WGS) entry which is preliminary data.</text>
</comment>
<protein>
    <submittedName>
        <fullName evidence="1">Uncharacterized protein</fullName>
    </submittedName>
</protein>
<sequence length="64" mass="6777">PYVMDTGFATLIIETRAKLVLVAKGGCSGLVVRPRVRGQRAPGSKPDSSADPSCMWACCSLNHT</sequence>
<reference evidence="1 2" key="1">
    <citation type="journal article" date="2019" name="Sci. Rep.">
        <title>Orb-weaving spider Araneus ventricosus genome elucidates the spidroin gene catalogue.</title>
        <authorList>
            <person name="Kono N."/>
            <person name="Nakamura H."/>
            <person name="Ohtoshi R."/>
            <person name="Moran D.A.P."/>
            <person name="Shinohara A."/>
            <person name="Yoshida Y."/>
            <person name="Fujiwara M."/>
            <person name="Mori M."/>
            <person name="Tomita M."/>
            <person name="Arakawa K."/>
        </authorList>
    </citation>
    <scope>NUCLEOTIDE SEQUENCE [LARGE SCALE GENOMIC DNA]</scope>
</reference>
<organism evidence="1 2">
    <name type="scientific">Araneus ventricosus</name>
    <name type="common">Orbweaver spider</name>
    <name type="synonym">Epeira ventricosa</name>
    <dbReference type="NCBI Taxonomy" id="182803"/>
    <lineage>
        <taxon>Eukaryota</taxon>
        <taxon>Metazoa</taxon>
        <taxon>Ecdysozoa</taxon>
        <taxon>Arthropoda</taxon>
        <taxon>Chelicerata</taxon>
        <taxon>Arachnida</taxon>
        <taxon>Araneae</taxon>
        <taxon>Araneomorphae</taxon>
        <taxon>Entelegynae</taxon>
        <taxon>Araneoidea</taxon>
        <taxon>Araneidae</taxon>
        <taxon>Araneus</taxon>
    </lineage>
</organism>
<dbReference type="Proteomes" id="UP000499080">
    <property type="component" value="Unassembled WGS sequence"/>
</dbReference>
<accession>A0A4Y2EH72</accession>
<dbReference type="AlphaFoldDB" id="A0A4Y2EH72"/>
<name>A0A4Y2EH72_ARAVE</name>
<dbReference type="EMBL" id="BGPR01092549">
    <property type="protein sequence ID" value="GBM27599.1"/>
    <property type="molecule type" value="Genomic_DNA"/>
</dbReference>